<keyword evidence="2 7" id="KW-0378">Hydrolase</keyword>
<evidence type="ECO:0000313" key="8">
    <source>
        <dbReference type="EMBL" id="KUO94631.1"/>
    </source>
</evidence>
<evidence type="ECO:0000256" key="3">
    <source>
        <dbReference type="ARBA" id="ARBA00022808"/>
    </source>
</evidence>
<dbReference type="EMBL" id="LPVJ01000071">
    <property type="protein sequence ID" value="KUO94631.1"/>
    <property type="molecule type" value="Genomic_DNA"/>
</dbReference>
<gene>
    <name evidence="8" type="ORF">ATW55_01815</name>
</gene>
<dbReference type="InterPro" id="IPR020855">
    <property type="entry name" value="Ureohydrolase_Mn_BS"/>
</dbReference>
<evidence type="ECO:0000256" key="5">
    <source>
        <dbReference type="PIRSR" id="PIRSR036979-1"/>
    </source>
</evidence>
<feature type="binding site" evidence="5">
    <location>
        <position position="151"/>
    </location>
    <ligand>
        <name>Mn(2+)</name>
        <dbReference type="ChEBI" id="CHEBI:29035"/>
        <label>1</label>
    </ligand>
</feature>
<keyword evidence="3" id="KW-0369">Histidine metabolism</keyword>
<dbReference type="AlphaFoldDB" id="A0A101XNQ3"/>
<keyword evidence="9" id="KW-1185">Reference proteome</keyword>
<dbReference type="PRINTS" id="PR00116">
    <property type="entry name" value="ARGINASE"/>
</dbReference>
<feature type="binding site" evidence="5">
    <location>
        <position position="149"/>
    </location>
    <ligand>
        <name>Mn(2+)</name>
        <dbReference type="ChEBI" id="CHEBI:29035"/>
        <label>1</label>
    </ligand>
</feature>
<dbReference type="PROSITE" id="PS51409">
    <property type="entry name" value="ARGINASE_2"/>
    <property type="match status" value="1"/>
</dbReference>
<evidence type="ECO:0000313" key="9">
    <source>
        <dbReference type="Proteomes" id="UP000053557"/>
    </source>
</evidence>
<comment type="cofactor">
    <cofactor evidence="5">
        <name>Mn(2+)</name>
        <dbReference type="ChEBI" id="CHEBI:29035"/>
    </cofactor>
    <text evidence="5">Binds 2 manganese ions per subunit.</text>
</comment>
<protein>
    <recommendedName>
        <fullName evidence="10">Formimidoylglutamase</fullName>
    </recommendedName>
</protein>
<dbReference type="GO" id="GO:0006547">
    <property type="term" value="P:L-histidine metabolic process"/>
    <property type="evidence" value="ECO:0007669"/>
    <property type="project" value="UniProtKB-KW"/>
</dbReference>
<dbReference type="GO" id="GO:0046872">
    <property type="term" value="F:metal ion binding"/>
    <property type="evidence" value="ECO:0007669"/>
    <property type="project" value="UniProtKB-KW"/>
</dbReference>
<dbReference type="SUPFAM" id="SSF52768">
    <property type="entry name" value="Arginase/deacetylase"/>
    <property type="match status" value="1"/>
</dbReference>
<name>A0A101XNQ3_9BACL</name>
<dbReference type="Pfam" id="PF00491">
    <property type="entry name" value="Arginase"/>
    <property type="match status" value="1"/>
</dbReference>
<dbReference type="GO" id="GO:0033389">
    <property type="term" value="P:putrescine biosynthetic process from arginine, via agmatine"/>
    <property type="evidence" value="ECO:0007669"/>
    <property type="project" value="TreeGrafter"/>
</dbReference>
<dbReference type="CDD" id="cd09990">
    <property type="entry name" value="Agmatinase-like"/>
    <property type="match status" value="1"/>
</dbReference>
<evidence type="ECO:0000256" key="6">
    <source>
        <dbReference type="PROSITE-ProRule" id="PRU00742"/>
    </source>
</evidence>
<dbReference type="PANTHER" id="PTHR11358:SF35">
    <property type="entry name" value="FORMIMIDOYLGLUTAMASE"/>
    <property type="match status" value="1"/>
</dbReference>
<organism evidence="8 9">
    <name type="scientific">Ferroacidibacillus organovorans</name>
    <dbReference type="NCBI Taxonomy" id="1765683"/>
    <lineage>
        <taxon>Bacteria</taxon>
        <taxon>Bacillati</taxon>
        <taxon>Bacillota</taxon>
        <taxon>Bacilli</taxon>
        <taxon>Bacillales</taxon>
        <taxon>Alicyclobacillaceae</taxon>
        <taxon>Ferroacidibacillus</taxon>
    </lineage>
</organism>
<feature type="binding site" evidence="5">
    <location>
        <position position="153"/>
    </location>
    <ligand>
        <name>Mn(2+)</name>
        <dbReference type="ChEBI" id="CHEBI:29035"/>
        <label>1</label>
    </ligand>
</feature>
<evidence type="ECO:0000256" key="2">
    <source>
        <dbReference type="ARBA" id="ARBA00022801"/>
    </source>
</evidence>
<keyword evidence="1 5" id="KW-0479">Metal-binding</keyword>
<comment type="caution">
    <text evidence="8">The sequence shown here is derived from an EMBL/GenBank/DDBJ whole genome shotgun (WGS) entry which is preliminary data.</text>
</comment>
<evidence type="ECO:0000256" key="7">
    <source>
        <dbReference type="RuleBase" id="RU003684"/>
    </source>
</evidence>
<accession>A0A101XNQ3</accession>
<dbReference type="PROSITE" id="PS01053">
    <property type="entry name" value="ARGINASE_1"/>
    <property type="match status" value="1"/>
</dbReference>
<keyword evidence="4 5" id="KW-0464">Manganese</keyword>
<dbReference type="GO" id="GO:0008783">
    <property type="term" value="F:agmatinase activity"/>
    <property type="evidence" value="ECO:0007669"/>
    <property type="project" value="TreeGrafter"/>
</dbReference>
<dbReference type="InterPro" id="IPR006035">
    <property type="entry name" value="Ureohydrolase"/>
</dbReference>
<evidence type="ECO:0000256" key="4">
    <source>
        <dbReference type="ARBA" id="ARBA00023211"/>
    </source>
</evidence>
<feature type="binding site" evidence="5">
    <location>
        <position position="125"/>
    </location>
    <ligand>
        <name>Mn(2+)</name>
        <dbReference type="ChEBI" id="CHEBI:29035"/>
        <label>1</label>
    </ligand>
</feature>
<feature type="binding site" evidence="5">
    <location>
        <position position="243"/>
    </location>
    <ligand>
        <name>Mn(2+)</name>
        <dbReference type="ChEBI" id="CHEBI:29035"/>
        <label>1</label>
    </ligand>
</feature>
<dbReference type="InterPro" id="IPR023696">
    <property type="entry name" value="Ureohydrolase_dom_sf"/>
</dbReference>
<dbReference type="OrthoDB" id="9788689at2"/>
<feature type="binding site" evidence="5">
    <location>
        <position position="241"/>
    </location>
    <ligand>
        <name>Mn(2+)</name>
        <dbReference type="ChEBI" id="CHEBI:29035"/>
        <label>1</label>
    </ligand>
</feature>
<comment type="similarity">
    <text evidence="6 7">Belongs to the arginase family.</text>
</comment>
<proteinExistence type="inferred from homology"/>
<dbReference type="PANTHER" id="PTHR11358">
    <property type="entry name" value="ARGINASE/AGMATINASE"/>
    <property type="match status" value="1"/>
</dbReference>
<dbReference type="Gene3D" id="3.40.800.10">
    <property type="entry name" value="Ureohydrolase domain"/>
    <property type="match status" value="1"/>
</dbReference>
<reference evidence="8 9" key="1">
    <citation type="submission" date="2015-12" db="EMBL/GenBank/DDBJ databases">
        <title>Draft genome sequence of Acidibacillus ferrooxidans ITV001, isolated from a chalcopyrite acid mine drainage site in Brazil.</title>
        <authorList>
            <person name="Dall'Agnol H."/>
            <person name="Nancucheo I."/>
            <person name="Johnson B."/>
            <person name="Oliveira R."/>
            <person name="Leite L."/>
            <person name="Pylro V."/>
            <person name="Nunes G.L."/>
            <person name="Tzotzos G."/>
            <person name="Fernandes G.R."/>
            <person name="Dutra J."/>
            <person name="Orellana S.C."/>
            <person name="Oliveira G."/>
        </authorList>
    </citation>
    <scope>NUCLEOTIDE SEQUENCE [LARGE SCALE GENOMIC DNA]</scope>
    <source>
        <strain evidence="9">ITV01</strain>
    </source>
</reference>
<dbReference type="PIRSF" id="PIRSF036979">
    <property type="entry name" value="Arginase"/>
    <property type="match status" value="1"/>
</dbReference>
<evidence type="ECO:0000256" key="1">
    <source>
        <dbReference type="ARBA" id="ARBA00022723"/>
    </source>
</evidence>
<dbReference type="RefSeq" id="WP_067719878.1">
    <property type="nucleotide sequence ID" value="NZ_LPVJ01000071.1"/>
</dbReference>
<sequence length="320" mass="34839">MIKRVEPAFSRFRDRLDPKVADWVLPYDGASLFDIALLGAPLSKTSISHSAAFRLPDAIRALFQSYSPYSVHHHMDLGERLRVADLGNVQMHLTDLALCQQWIEDAVCSYGQTHAQPLVLFGGDHSITGAALLGLTRATKRTYGVIHFDAHHDVRNLEDGGRSNGTPFRTLLDSGAVAGKNVVQIGIRDYVNAKAYHTYVIQEGVSVVTARQVFRQGLTQVLEGAYDRVSRDTDAVYVSFDMDVLDQSFVPGVPAPGPGGLAVWDALEALEWLGAKQNVRVMDIVCADPAQDLRDLTVRVAANLVLSFLAGKALAKGASD</sequence>
<evidence type="ECO:0008006" key="10">
    <source>
        <dbReference type="Google" id="ProtNLM"/>
    </source>
</evidence>
<dbReference type="Proteomes" id="UP000053557">
    <property type="component" value="Unassembled WGS sequence"/>
</dbReference>